<keyword evidence="2" id="KW-0963">Cytoplasm</keyword>
<dbReference type="PANTHER" id="PTHR47959">
    <property type="entry name" value="ATP-DEPENDENT RNA HELICASE RHLE-RELATED"/>
    <property type="match status" value="1"/>
</dbReference>
<dbReference type="PROSITE" id="PS00039">
    <property type="entry name" value="DEAD_ATP_HELICASE"/>
    <property type="match status" value="1"/>
</dbReference>
<feature type="domain" description="Helicase C-terminal" evidence="14">
    <location>
        <begin position="244"/>
        <end position="387"/>
    </location>
</feature>
<keyword evidence="17" id="KW-1185">Reference proteome</keyword>
<evidence type="ECO:0000256" key="8">
    <source>
        <dbReference type="ARBA" id="ARBA00047984"/>
    </source>
</evidence>
<dbReference type="SMART" id="SM00487">
    <property type="entry name" value="DEXDc"/>
    <property type="match status" value="1"/>
</dbReference>
<evidence type="ECO:0000259" key="14">
    <source>
        <dbReference type="PROSITE" id="PS51194"/>
    </source>
</evidence>
<keyword evidence="3 11" id="KW-0547">Nucleotide-binding</keyword>
<protein>
    <recommendedName>
        <fullName evidence="9">DEAD-box ATP-dependent RNA helicase RhpA</fullName>
        <ecNumber evidence="1">3.6.4.13</ecNumber>
    </recommendedName>
</protein>
<dbReference type="SMART" id="SM00490">
    <property type="entry name" value="HELICc"/>
    <property type="match status" value="1"/>
</dbReference>
<name>A0A842HGQ1_9BACT</name>
<gene>
    <name evidence="16" type="ORF">H5P28_10725</name>
</gene>
<evidence type="ECO:0000256" key="10">
    <source>
        <dbReference type="PROSITE-ProRule" id="PRU00552"/>
    </source>
</evidence>
<evidence type="ECO:0000256" key="3">
    <source>
        <dbReference type="ARBA" id="ARBA00022741"/>
    </source>
</evidence>
<evidence type="ECO:0000256" key="1">
    <source>
        <dbReference type="ARBA" id="ARBA00012552"/>
    </source>
</evidence>
<dbReference type="InterPro" id="IPR014014">
    <property type="entry name" value="RNA_helicase_DEAD_Q_motif"/>
</dbReference>
<reference evidence="16 17" key="1">
    <citation type="submission" date="2020-07" db="EMBL/GenBank/DDBJ databases">
        <authorList>
            <person name="Feng X."/>
        </authorList>
    </citation>
    <scope>NUCLEOTIDE SEQUENCE [LARGE SCALE GENOMIC DNA]</scope>
    <source>
        <strain evidence="16 17">JCM31066</strain>
    </source>
</reference>
<comment type="catalytic activity">
    <reaction evidence="8">
        <text>ATP + H2O = ADP + phosphate + H(+)</text>
        <dbReference type="Rhea" id="RHEA:13065"/>
        <dbReference type="ChEBI" id="CHEBI:15377"/>
        <dbReference type="ChEBI" id="CHEBI:15378"/>
        <dbReference type="ChEBI" id="CHEBI:30616"/>
        <dbReference type="ChEBI" id="CHEBI:43474"/>
        <dbReference type="ChEBI" id="CHEBI:456216"/>
        <dbReference type="EC" id="3.6.4.13"/>
    </reaction>
</comment>
<dbReference type="GO" id="GO:0005829">
    <property type="term" value="C:cytosol"/>
    <property type="evidence" value="ECO:0007669"/>
    <property type="project" value="TreeGrafter"/>
</dbReference>
<feature type="domain" description="DEAD-box RNA helicase Q" evidence="15">
    <location>
        <begin position="4"/>
        <end position="32"/>
    </location>
</feature>
<dbReference type="PROSITE" id="PS51195">
    <property type="entry name" value="Q_MOTIF"/>
    <property type="match status" value="1"/>
</dbReference>
<evidence type="ECO:0000256" key="2">
    <source>
        <dbReference type="ARBA" id="ARBA00022490"/>
    </source>
</evidence>
<dbReference type="AlphaFoldDB" id="A0A842HGQ1"/>
<evidence type="ECO:0000259" key="15">
    <source>
        <dbReference type="PROSITE" id="PS51195"/>
    </source>
</evidence>
<dbReference type="CDD" id="cd18787">
    <property type="entry name" value="SF2_C_DEAD"/>
    <property type="match status" value="1"/>
</dbReference>
<dbReference type="GO" id="GO:0009266">
    <property type="term" value="P:response to temperature stimulus"/>
    <property type="evidence" value="ECO:0007669"/>
    <property type="project" value="UniProtKB-ARBA"/>
</dbReference>
<dbReference type="InterPro" id="IPR027417">
    <property type="entry name" value="P-loop_NTPase"/>
</dbReference>
<dbReference type="FunFam" id="3.40.50.300:FF:000108">
    <property type="entry name" value="ATP-dependent RNA helicase RhlE"/>
    <property type="match status" value="1"/>
</dbReference>
<keyword evidence="6 11" id="KW-0067">ATP-binding</keyword>
<evidence type="ECO:0000256" key="11">
    <source>
        <dbReference type="RuleBase" id="RU000492"/>
    </source>
</evidence>
<dbReference type="GO" id="GO:0042255">
    <property type="term" value="P:ribosome assembly"/>
    <property type="evidence" value="ECO:0007669"/>
    <property type="project" value="UniProtKB-ARBA"/>
</dbReference>
<dbReference type="InterPro" id="IPR011545">
    <property type="entry name" value="DEAD/DEAH_box_helicase_dom"/>
</dbReference>
<dbReference type="EC" id="3.6.4.13" evidence="1"/>
<evidence type="ECO:0000256" key="5">
    <source>
        <dbReference type="ARBA" id="ARBA00022806"/>
    </source>
</evidence>
<sequence>MSDITFHDLPLAEPLHRALGDHDYQTPSPIQAQAIPVILEGRDLLGSAQTGTGKTAAFALPILHRIHTRPRELKPREVRALVLVPTRELAVQVDRSFEKYGTYVDFRALVVYGGVGFENQIQTLNKGVEVLVATPGRLLDLHSQGCVDLSNVKVLVLDEADRMLDMGFLPDMRRIISLLPKERQTLFLSATLGHTIQSLAKSILTDPVTVSVAPPSSTAEKIEQEVLFVRSNDKADLLAHLLQKMDDDEVELMLVFSRTKHGAERLVKKLRQAGIQADTIHGDKTQVAREKALDKFREGKVKVLVATDVAARGIDVKGISHVVNYDFPNQPESYVHRIGRTARAGEEGKAITFCADEDMNVLWDVEKMIRQPITIRSDHPYHCEDLAEVHLGRREALKKITTQERPRRRNRGGGPVRVRKVF</sequence>
<organism evidence="16 17">
    <name type="scientific">Ruficoccus amylovorans</name>
    <dbReference type="NCBI Taxonomy" id="1804625"/>
    <lineage>
        <taxon>Bacteria</taxon>
        <taxon>Pseudomonadati</taxon>
        <taxon>Verrucomicrobiota</taxon>
        <taxon>Opitutia</taxon>
        <taxon>Puniceicoccales</taxon>
        <taxon>Cerasicoccaceae</taxon>
        <taxon>Ruficoccus</taxon>
    </lineage>
</organism>
<dbReference type="InterPro" id="IPR000629">
    <property type="entry name" value="RNA-helicase_DEAD-box_CS"/>
</dbReference>
<proteinExistence type="inferred from homology"/>
<dbReference type="PANTHER" id="PTHR47959:SF13">
    <property type="entry name" value="ATP-DEPENDENT RNA HELICASE RHLE"/>
    <property type="match status" value="1"/>
</dbReference>
<evidence type="ECO:0000313" key="16">
    <source>
        <dbReference type="EMBL" id="MBC2594734.1"/>
    </source>
</evidence>
<dbReference type="InterPro" id="IPR050079">
    <property type="entry name" value="DEAD_box_RNA_helicase"/>
</dbReference>
<dbReference type="GO" id="GO:0005524">
    <property type="term" value="F:ATP binding"/>
    <property type="evidence" value="ECO:0007669"/>
    <property type="project" value="UniProtKB-KW"/>
</dbReference>
<feature type="short sequence motif" description="Q motif" evidence="10">
    <location>
        <begin position="4"/>
        <end position="32"/>
    </location>
</feature>
<dbReference type="GO" id="GO:0003676">
    <property type="term" value="F:nucleic acid binding"/>
    <property type="evidence" value="ECO:0007669"/>
    <property type="project" value="InterPro"/>
</dbReference>
<dbReference type="PROSITE" id="PS51194">
    <property type="entry name" value="HELICASE_CTER"/>
    <property type="match status" value="1"/>
</dbReference>
<dbReference type="RefSeq" id="WP_185675702.1">
    <property type="nucleotide sequence ID" value="NZ_JACHVB010000034.1"/>
</dbReference>
<evidence type="ECO:0000256" key="9">
    <source>
        <dbReference type="ARBA" id="ARBA00074363"/>
    </source>
</evidence>
<keyword evidence="4 11" id="KW-0378">Hydrolase</keyword>
<evidence type="ECO:0000256" key="7">
    <source>
        <dbReference type="ARBA" id="ARBA00038437"/>
    </source>
</evidence>
<dbReference type="InterPro" id="IPR044742">
    <property type="entry name" value="DEAD/DEAH_RhlB"/>
</dbReference>
<dbReference type="GO" id="GO:0016787">
    <property type="term" value="F:hydrolase activity"/>
    <property type="evidence" value="ECO:0007669"/>
    <property type="project" value="UniProtKB-KW"/>
</dbReference>
<dbReference type="Proteomes" id="UP000546464">
    <property type="component" value="Unassembled WGS sequence"/>
</dbReference>
<dbReference type="Gene3D" id="3.40.50.300">
    <property type="entry name" value="P-loop containing nucleotide triphosphate hydrolases"/>
    <property type="match status" value="2"/>
</dbReference>
<evidence type="ECO:0000256" key="6">
    <source>
        <dbReference type="ARBA" id="ARBA00022840"/>
    </source>
</evidence>
<dbReference type="CDD" id="cd00268">
    <property type="entry name" value="DEADc"/>
    <property type="match status" value="1"/>
</dbReference>
<evidence type="ECO:0000313" key="17">
    <source>
        <dbReference type="Proteomes" id="UP000546464"/>
    </source>
</evidence>
<feature type="compositionally biased region" description="Basic residues" evidence="12">
    <location>
        <begin position="406"/>
        <end position="422"/>
    </location>
</feature>
<dbReference type="Pfam" id="PF00270">
    <property type="entry name" value="DEAD"/>
    <property type="match status" value="1"/>
</dbReference>
<feature type="domain" description="Helicase ATP-binding" evidence="13">
    <location>
        <begin position="35"/>
        <end position="210"/>
    </location>
</feature>
<evidence type="ECO:0000259" key="13">
    <source>
        <dbReference type="PROSITE" id="PS51192"/>
    </source>
</evidence>
<feature type="region of interest" description="Disordered" evidence="12">
    <location>
        <begin position="402"/>
        <end position="422"/>
    </location>
</feature>
<dbReference type="PROSITE" id="PS51192">
    <property type="entry name" value="HELICASE_ATP_BIND_1"/>
    <property type="match status" value="1"/>
</dbReference>
<evidence type="ECO:0000256" key="12">
    <source>
        <dbReference type="SAM" id="MobiDB-lite"/>
    </source>
</evidence>
<comment type="similarity">
    <text evidence="7 11">Belongs to the DEAD box helicase family.</text>
</comment>
<evidence type="ECO:0000256" key="4">
    <source>
        <dbReference type="ARBA" id="ARBA00022801"/>
    </source>
</evidence>
<dbReference type="GO" id="GO:0003724">
    <property type="term" value="F:RNA helicase activity"/>
    <property type="evidence" value="ECO:0007669"/>
    <property type="project" value="UniProtKB-EC"/>
</dbReference>
<dbReference type="Pfam" id="PF00271">
    <property type="entry name" value="Helicase_C"/>
    <property type="match status" value="1"/>
</dbReference>
<dbReference type="InterPro" id="IPR001650">
    <property type="entry name" value="Helicase_C-like"/>
</dbReference>
<keyword evidence="5 11" id="KW-0347">Helicase</keyword>
<comment type="caution">
    <text evidence="16">The sequence shown here is derived from an EMBL/GenBank/DDBJ whole genome shotgun (WGS) entry which is preliminary data.</text>
</comment>
<dbReference type="EMBL" id="JACHVB010000034">
    <property type="protein sequence ID" value="MBC2594734.1"/>
    <property type="molecule type" value="Genomic_DNA"/>
</dbReference>
<accession>A0A842HGQ1</accession>
<dbReference type="SUPFAM" id="SSF52540">
    <property type="entry name" value="P-loop containing nucleoside triphosphate hydrolases"/>
    <property type="match status" value="1"/>
</dbReference>
<dbReference type="InterPro" id="IPR014001">
    <property type="entry name" value="Helicase_ATP-bd"/>
</dbReference>